<protein>
    <submittedName>
        <fullName evidence="1">Uncharacterized protein</fullName>
    </submittedName>
</protein>
<gene>
    <name evidence="1" type="ORF">A2074_03910</name>
</gene>
<name>A0A1F2UNA5_9ACTN</name>
<proteinExistence type="predicted"/>
<organism evidence="1 2">
    <name type="scientific">Candidatus Aquicultor primus</name>
    <dbReference type="NCBI Taxonomy" id="1797195"/>
    <lineage>
        <taxon>Bacteria</taxon>
        <taxon>Bacillati</taxon>
        <taxon>Actinomycetota</taxon>
        <taxon>Candidatus Aquicultoria</taxon>
        <taxon>Candidatus Aquicultorales</taxon>
        <taxon>Candidatus Aquicultoraceae</taxon>
        <taxon>Candidatus Aquicultor</taxon>
    </lineage>
</organism>
<dbReference type="Proteomes" id="UP000178086">
    <property type="component" value="Unassembled WGS sequence"/>
</dbReference>
<dbReference type="EMBL" id="MELI01000105">
    <property type="protein sequence ID" value="OFW32043.1"/>
    <property type="molecule type" value="Genomic_DNA"/>
</dbReference>
<comment type="caution">
    <text evidence="1">The sequence shown here is derived from an EMBL/GenBank/DDBJ whole genome shotgun (WGS) entry which is preliminary data.</text>
</comment>
<evidence type="ECO:0000313" key="1">
    <source>
        <dbReference type="EMBL" id="OFW32043.1"/>
    </source>
</evidence>
<reference evidence="1 2" key="1">
    <citation type="journal article" date="2016" name="Nat. Commun.">
        <title>Thousands of microbial genomes shed light on interconnected biogeochemical processes in an aquifer system.</title>
        <authorList>
            <person name="Anantharaman K."/>
            <person name="Brown C.T."/>
            <person name="Hug L.A."/>
            <person name="Sharon I."/>
            <person name="Castelle C.J."/>
            <person name="Probst A.J."/>
            <person name="Thomas B.C."/>
            <person name="Singh A."/>
            <person name="Wilkins M.J."/>
            <person name="Karaoz U."/>
            <person name="Brodie E.L."/>
            <person name="Williams K.H."/>
            <person name="Hubbard S.S."/>
            <person name="Banfield J.F."/>
        </authorList>
    </citation>
    <scope>NUCLEOTIDE SEQUENCE [LARGE SCALE GENOMIC DNA]</scope>
</reference>
<dbReference type="AlphaFoldDB" id="A0A1F2UNA5"/>
<accession>A0A1F2UNA5</accession>
<sequence length="87" mass="10289">MNINSHTDTYVIKIHCSRCNEYLYKYRKRSNGALVKCHADRIMEDATRGDLKCPKCGREFARYKMIKNKPAQKIIRGRVYVKGHLKR</sequence>
<evidence type="ECO:0000313" key="2">
    <source>
        <dbReference type="Proteomes" id="UP000178086"/>
    </source>
</evidence>